<evidence type="ECO:0000313" key="4">
    <source>
        <dbReference type="EMBL" id="BAK03106.1"/>
    </source>
</evidence>
<proteinExistence type="evidence at transcript level"/>
<name>F2E6Y4_HORVV</name>
<keyword evidence="2" id="KW-0472">Membrane</keyword>
<protein>
    <submittedName>
        <fullName evidence="4">Predicted protein</fullName>
    </submittedName>
</protein>
<evidence type="ECO:0000256" key="1">
    <source>
        <dbReference type="ARBA" id="ARBA00011738"/>
    </source>
</evidence>
<dbReference type="InterPro" id="IPR020843">
    <property type="entry name" value="ER"/>
</dbReference>
<dbReference type="InterPro" id="IPR036291">
    <property type="entry name" value="NAD(P)-bd_dom_sf"/>
</dbReference>
<feature type="transmembrane region" description="Helical" evidence="2">
    <location>
        <begin position="123"/>
        <end position="149"/>
    </location>
</feature>
<reference evidence="4" key="1">
    <citation type="journal article" date="2011" name="Plant Physiol.">
        <title>Comprehensive sequence analysis of 24,783 barley full-length cDNAs derived from 12 clone libraries.</title>
        <authorList>
            <person name="Matsumoto T."/>
            <person name="Tanaka T."/>
            <person name="Sakai H."/>
            <person name="Amano N."/>
            <person name="Kanamori H."/>
            <person name="Kurita K."/>
            <person name="Kikuta A."/>
            <person name="Kamiya K."/>
            <person name="Yamamoto M."/>
            <person name="Ikawa H."/>
            <person name="Fujii N."/>
            <person name="Hori K."/>
            <person name="Itoh T."/>
            <person name="Sato K."/>
        </authorList>
    </citation>
    <scope>NUCLEOTIDE SEQUENCE</scope>
    <source>
        <tissue evidence="4">Shoot and root</tissue>
    </source>
</reference>
<dbReference type="AlphaFoldDB" id="F2E6Y4"/>
<feature type="domain" description="Enoyl reductase (ER)" evidence="3">
    <location>
        <begin position="16"/>
        <end position="332"/>
    </location>
</feature>
<dbReference type="InterPro" id="IPR013149">
    <property type="entry name" value="ADH-like_C"/>
</dbReference>
<dbReference type="Pfam" id="PF00107">
    <property type="entry name" value="ADH_zinc_N"/>
    <property type="match status" value="1"/>
</dbReference>
<evidence type="ECO:0000256" key="2">
    <source>
        <dbReference type="SAM" id="Phobius"/>
    </source>
</evidence>
<feature type="transmembrane region" description="Helical" evidence="2">
    <location>
        <begin position="161"/>
        <end position="184"/>
    </location>
</feature>
<dbReference type="PANTHER" id="PTHR45348:SF2">
    <property type="entry name" value="ZINC-TYPE ALCOHOL DEHYDROGENASE-LIKE PROTEIN C2E1P3.01"/>
    <property type="match status" value="1"/>
</dbReference>
<dbReference type="GO" id="GO:0016651">
    <property type="term" value="F:oxidoreductase activity, acting on NAD(P)H"/>
    <property type="evidence" value="ECO:0007669"/>
    <property type="project" value="InterPro"/>
</dbReference>
<dbReference type="SMART" id="SM00829">
    <property type="entry name" value="PKS_ER"/>
    <property type="match status" value="1"/>
</dbReference>
<dbReference type="PANTHER" id="PTHR45348">
    <property type="entry name" value="HYPOTHETICAL OXIDOREDUCTASE (EUROFUNG)"/>
    <property type="match status" value="1"/>
</dbReference>
<dbReference type="SUPFAM" id="SSF51735">
    <property type="entry name" value="NAD(P)-binding Rossmann-fold domains"/>
    <property type="match status" value="1"/>
</dbReference>
<dbReference type="Gene3D" id="3.40.50.720">
    <property type="entry name" value="NAD(P)-binding Rossmann-like Domain"/>
    <property type="match status" value="1"/>
</dbReference>
<dbReference type="CDD" id="cd08249">
    <property type="entry name" value="enoyl_reductase_like"/>
    <property type="match status" value="1"/>
</dbReference>
<dbReference type="Pfam" id="PF08240">
    <property type="entry name" value="ADH_N"/>
    <property type="match status" value="1"/>
</dbReference>
<dbReference type="InterPro" id="IPR013154">
    <property type="entry name" value="ADH-like_N"/>
</dbReference>
<comment type="subunit">
    <text evidence="1">Homodimer.</text>
</comment>
<dbReference type="InterPro" id="IPR011032">
    <property type="entry name" value="GroES-like_sf"/>
</dbReference>
<keyword evidence="2" id="KW-0812">Transmembrane</keyword>
<keyword evidence="2" id="KW-1133">Transmembrane helix</keyword>
<dbReference type="EMBL" id="AK371908">
    <property type="protein sequence ID" value="BAK03106.1"/>
    <property type="molecule type" value="mRNA"/>
</dbReference>
<dbReference type="InterPro" id="IPR047122">
    <property type="entry name" value="Trans-enoyl_RdTase-like"/>
</dbReference>
<dbReference type="SUPFAM" id="SSF50129">
    <property type="entry name" value="GroES-like"/>
    <property type="match status" value="1"/>
</dbReference>
<accession>F2E6Y4</accession>
<dbReference type="Gene3D" id="3.90.180.10">
    <property type="entry name" value="Medium-chain alcohol dehydrogenases, catalytic domain"/>
    <property type="match status" value="1"/>
</dbReference>
<evidence type="ECO:0000259" key="3">
    <source>
        <dbReference type="SMART" id="SM00829"/>
    </source>
</evidence>
<organism evidence="4">
    <name type="scientific">Hordeum vulgare subsp. vulgare</name>
    <name type="common">Domesticated barley</name>
    <dbReference type="NCBI Taxonomy" id="112509"/>
    <lineage>
        <taxon>Eukaryota</taxon>
        <taxon>Viridiplantae</taxon>
        <taxon>Streptophyta</taxon>
        <taxon>Embryophyta</taxon>
        <taxon>Tracheophyta</taxon>
        <taxon>Spermatophyta</taxon>
        <taxon>Magnoliopsida</taxon>
        <taxon>Liliopsida</taxon>
        <taxon>Poales</taxon>
        <taxon>Poaceae</taxon>
        <taxon>BOP clade</taxon>
        <taxon>Pooideae</taxon>
        <taxon>Triticodae</taxon>
        <taxon>Triticeae</taxon>
        <taxon>Hordeinae</taxon>
        <taxon>Hordeum</taxon>
    </lineage>
</organism>
<sequence length="334" mass="34694">MAHPAQQHALLHTAKGLTKEHFKVVADHPVPTAGKGELLVRVKAAALNPVDWKMANIGFIIQSYPVVLGCDLAGVVEHVGEGVADFKVGDEVYAFTKLGSHRQGAFQQHAVVEARMASHKPKALSFAQVATIGVGALTAADGLFLHMGLKAPGEGDNHGKYILVWGAASSVGAYAVQLAALAGLKVIATASPKNFDYVKSLGAQHVVDYNSPHAVEEIKKIAGGKLTLAYDVISPATATLAASALTTEEPAQLAYCAGAPTNPPANVKVSSVFIGGNYESAAYPATVKHLAALFDQGKLKTNVVEPLHGGLNGIVDGLLRLQKGVSGVKLVAEL</sequence>